<protein>
    <submittedName>
        <fullName evidence="2">Pyrrolidone-carboxylate peptidase</fullName>
    </submittedName>
</protein>
<comment type="caution">
    <text evidence="2">The sequence shown here is derived from an EMBL/GenBank/DDBJ whole genome shotgun (WGS) entry which is preliminary data.</text>
</comment>
<dbReference type="InParanoid" id="A0A543AQ29"/>
<dbReference type="AlphaFoldDB" id="A0A543AQ29"/>
<dbReference type="InterPro" id="IPR036440">
    <property type="entry name" value="Peptidase_C15-like_sf"/>
</dbReference>
<keyword evidence="3" id="KW-1185">Reference proteome</keyword>
<dbReference type="SUPFAM" id="SSF53182">
    <property type="entry name" value="Pyrrolidone carboxyl peptidase (pyroglutamate aminopeptidase)"/>
    <property type="match status" value="1"/>
</dbReference>
<feature type="region of interest" description="Disordered" evidence="1">
    <location>
        <begin position="233"/>
        <end position="265"/>
    </location>
</feature>
<feature type="region of interest" description="Disordered" evidence="1">
    <location>
        <begin position="409"/>
        <end position="435"/>
    </location>
</feature>
<reference evidence="2 3" key="1">
    <citation type="submission" date="2019-06" db="EMBL/GenBank/DDBJ databases">
        <title>Sequencing the genomes of 1000 actinobacteria strains.</title>
        <authorList>
            <person name="Klenk H.-P."/>
        </authorList>
    </citation>
    <scope>NUCLEOTIDE SEQUENCE [LARGE SCALE GENOMIC DNA]</scope>
    <source>
        <strain evidence="2 3">DSM 45928</strain>
    </source>
</reference>
<dbReference type="EMBL" id="VFOW01000001">
    <property type="protein sequence ID" value="TQL74646.1"/>
    <property type="molecule type" value="Genomic_DNA"/>
</dbReference>
<evidence type="ECO:0000313" key="3">
    <source>
        <dbReference type="Proteomes" id="UP000317043"/>
    </source>
</evidence>
<proteinExistence type="predicted"/>
<dbReference type="Proteomes" id="UP000317043">
    <property type="component" value="Unassembled WGS sequence"/>
</dbReference>
<dbReference type="Gene3D" id="3.40.630.20">
    <property type="entry name" value="Peptidase C15, pyroglutamyl peptidase I-like"/>
    <property type="match status" value="1"/>
</dbReference>
<sequence length="435" mass="48375">MSDTSIELSRYTSRKGNRLADSIITDGDLSDLVNSFETALSDIRKNTETNVVIDAFGRMLWQYAIDFAHGERNHRRLPGTDDRPLYWARLAMRQSLRQWRPRFRVDADRLADWTRRLEWSSRGVTATSFSEEDDAIKVLISGFDPFGLQHHPSASNPSGAAVLRLHDTTIDTDEGPVRFRGVILPVRYADFDNGLVEKIFRPHLTEGPQQVDLAVTISQGRPEGFDLEVYNGRGRYSGTTRDNDGVAGGTDQLAPAQPGKLDPGPEFTRSTLPMAAMMAVDGKPFTVRVNPQTSRLLPGRDYLTTNHQPPEPTAIAVKGSGGGFLSNEVAYRVTRLRDELGVSVPCGHIHTPSLEAPMDTKSTTLDPDTIAAQRIDIIDQTRELLLLAVTNRRSGHQLKTVPCLHRGWTTRSWSGGSRRRRFESSPTDPPARPGR</sequence>
<organism evidence="2 3">
    <name type="scientific">Stackebrandtia endophytica</name>
    <dbReference type="NCBI Taxonomy" id="1496996"/>
    <lineage>
        <taxon>Bacteria</taxon>
        <taxon>Bacillati</taxon>
        <taxon>Actinomycetota</taxon>
        <taxon>Actinomycetes</taxon>
        <taxon>Glycomycetales</taxon>
        <taxon>Glycomycetaceae</taxon>
        <taxon>Stackebrandtia</taxon>
    </lineage>
</organism>
<evidence type="ECO:0000313" key="2">
    <source>
        <dbReference type="EMBL" id="TQL74646.1"/>
    </source>
</evidence>
<gene>
    <name evidence="2" type="ORF">FB566_0132</name>
</gene>
<accession>A0A543AQ29</accession>
<evidence type="ECO:0000256" key="1">
    <source>
        <dbReference type="SAM" id="MobiDB-lite"/>
    </source>
</evidence>
<name>A0A543AQ29_9ACTN</name>